<dbReference type="OrthoDB" id="196657at2759"/>
<dbReference type="EMBL" id="FN649014">
    <property type="protein sequence ID" value="CBN75317.1"/>
    <property type="molecule type" value="Genomic_DNA"/>
</dbReference>
<proteinExistence type="predicted"/>
<dbReference type="EMBL" id="FN649731">
    <property type="protein sequence ID" value="CBN75317.1"/>
    <property type="molecule type" value="Genomic_DNA"/>
</dbReference>
<name>D8LT43_ECTSI</name>
<evidence type="ECO:0000313" key="2">
    <source>
        <dbReference type="EMBL" id="CBN75317.1"/>
    </source>
</evidence>
<evidence type="ECO:0000313" key="3">
    <source>
        <dbReference type="Proteomes" id="UP000002630"/>
    </source>
</evidence>
<accession>D8LT43</accession>
<gene>
    <name evidence="2" type="ORF">Esi_0078_0049</name>
</gene>
<dbReference type="InParanoid" id="D8LT43"/>
<evidence type="ECO:0000256" key="1">
    <source>
        <dbReference type="SAM" id="MobiDB-lite"/>
    </source>
</evidence>
<dbReference type="Proteomes" id="UP000002630">
    <property type="component" value="Linkage Group LG06"/>
</dbReference>
<reference evidence="2 3" key="1">
    <citation type="journal article" date="2010" name="Nature">
        <title>The Ectocarpus genome and the independent evolution of multicellularity in brown algae.</title>
        <authorList>
            <person name="Cock J.M."/>
            <person name="Sterck L."/>
            <person name="Rouze P."/>
            <person name="Scornet D."/>
            <person name="Allen A.E."/>
            <person name="Amoutzias G."/>
            <person name="Anthouard V."/>
            <person name="Artiguenave F."/>
            <person name="Aury J.M."/>
            <person name="Badger J.H."/>
            <person name="Beszteri B."/>
            <person name="Billiau K."/>
            <person name="Bonnet E."/>
            <person name="Bothwell J.H."/>
            <person name="Bowler C."/>
            <person name="Boyen C."/>
            <person name="Brownlee C."/>
            <person name="Carrano C.J."/>
            <person name="Charrier B."/>
            <person name="Cho G.Y."/>
            <person name="Coelho S.M."/>
            <person name="Collen J."/>
            <person name="Corre E."/>
            <person name="Da Silva C."/>
            <person name="Delage L."/>
            <person name="Delaroque N."/>
            <person name="Dittami S.M."/>
            <person name="Doulbeau S."/>
            <person name="Elias M."/>
            <person name="Farnham G."/>
            <person name="Gachon C.M."/>
            <person name="Gschloessl B."/>
            <person name="Heesch S."/>
            <person name="Jabbari K."/>
            <person name="Jubin C."/>
            <person name="Kawai H."/>
            <person name="Kimura K."/>
            <person name="Kloareg B."/>
            <person name="Kupper F.C."/>
            <person name="Lang D."/>
            <person name="Le Bail A."/>
            <person name="Leblanc C."/>
            <person name="Lerouge P."/>
            <person name="Lohr M."/>
            <person name="Lopez P.J."/>
            <person name="Martens C."/>
            <person name="Maumus F."/>
            <person name="Michel G."/>
            <person name="Miranda-Saavedra D."/>
            <person name="Morales J."/>
            <person name="Moreau H."/>
            <person name="Motomura T."/>
            <person name="Nagasato C."/>
            <person name="Napoli C.A."/>
            <person name="Nelson D.R."/>
            <person name="Nyvall-Collen P."/>
            <person name="Peters A.F."/>
            <person name="Pommier C."/>
            <person name="Potin P."/>
            <person name="Poulain J."/>
            <person name="Quesneville H."/>
            <person name="Read B."/>
            <person name="Rensing S.A."/>
            <person name="Ritter A."/>
            <person name="Rousvoal S."/>
            <person name="Samanta M."/>
            <person name="Samson G."/>
            <person name="Schroeder D.C."/>
            <person name="Segurens B."/>
            <person name="Strittmatter M."/>
            <person name="Tonon T."/>
            <person name="Tregear J.W."/>
            <person name="Valentin K."/>
            <person name="von Dassow P."/>
            <person name="Yamagishi T."/>
            <person name="Van de Peer Y."/>
            <person name="Wincker P."/>
        </authorList>
    </citation>
    <scope>NUCLEOTIDE SEQUENCE [LARGE SCALE GENOMIC DNA]</scope>
    <source>
        <strain evidence="3">Ec32 / CCAP1310/4</strain>
    </source>
</reference>
<protein>
    <submittedName>
        <fullName evidence="2">Uncharacterized protein</fullName>
    </submittedName>
</protein>
<keyword evidence="3" id="KW-1185">Reference proteome</keyword>
<organism evidence="2 3">
    <name type="scientific">Ectocarpus siliculosus</name>
    <name type="common">Brown alga</name>
    <name type="synonym">Conferva siliculosa</name>
    <dbReference type="NCBI Taxonomy" id="2880"/>
    <lineage>
        <taxon>Eukaryota</taxon>
        <taxon>Sar</taxon>
        <taxon>Stramenopiles</taxon>
        <taxon>Ochrophyta</taxon>
        <taxon>PX clade</taxon>
        <taxon>Phaeophyceae</taxon>
        <taxon>Ectocarpales</taxon>
        <taxon>Ectocarpaceae</taxon>
        <taxon>Ectocarpus</taxon>
    </lineage>
</organism>
<dbReference type="AlphaFoldDB" id="D8LT43"/>
<feature type="region of interest" description="Disordered" evidence="1">
    <location>
        <begin position="108"/>
        <end position="147"/>
    </location>
</feature>
<sequence length="147" mass="16320">MARHWGMNLMQMKRVKALLRMGVCEEDLEIADRLLKMGLNWSNDTPPTKEEQLLGYNSQQRQRMKALHILGLTEESFDRCRAVMLSSLGPSAFGYSADETAASAVSAEAEEGWTPGDKFRRRAAPSGGGGGHHHTGILRMPTFSQSR</sequence>